<dbReference type="GO" id="GO:0003677">
    <property type="term" value="F:DNA binding"/>
    <property type="evidence" value="ECO:0007669"/>
    <property type="project" value="UniProtKB-KW"/>
</dbReference>
<evidence type="ECO:0000256" key="5">
    <source>
        <dbReference type="ARBA" id="ARBA00040885"/>
    </source>
</evidence>
<dbReference type="SUPFAM" id="SSF53850">
    <property type="entry name" value="Periplasmic binding protein-like II"/>
    <property type="match status" value="1"/>
</dbReference>
<dbReference type="PANTHER" id="PTHR30419">
    <property type="entry name" value="HTH-TYPE TRANSCRIPTIONAL REGULATOR YBHD"/>
    <property type="match status" value="1"/>
</dbReference>
<proteinExistence type="inferred from homology"/>
<dbReference type="PROSITE" id="PS50931">
    <property type="entry name" value="HTH_LYSR"/>
    <property type="match status" value="1"/>
</dbReference>
<dbReference type="InterPro" id="IPR050950">
    <property type="entry name" value="HTH-type_LysR_regulators"/>
</dbReference>
<sequence>MALSLIQLRVFVTAARSGSFTAAAKELYMSQPTVSETIRRVEQHYGTPLFVRGARRLILTAPGEELIPLAEQTLAAADAADRALKAVTGLQGGVASFGLLRNAKHYAMADLLTSFHTRYPNVRLRVVGVNSADVADMVRDGSLEAGLVVLPVDTHELRVTPLFKDEVVFATSQSWRTEAVSIDDLAEAKLILYDAHAGWRDPTRRQLAERALLKGLELNPLIEVEQVDTALDLVAAGAGETFVSRAVSVSPIAPPGVKYLPFSEPLYDTVALIQKESAILSPATKELARLARETIADFRSDDMPEPRYIESPEA</sequence>
<dbReference type="CDD" id="cd05466">
    <property type="entry name" value="PBP2_LTTR_substrate"/>
    <property type="match status" value="1"/>
</dbReference>
<keyword evidence="2" id="KW-0805">Transcription regulation</keyword>
<keyword evidence="3" id="KW-0238">DNA-binding</keyword>
<dbReference type="Pfam" id="PF00126">
    <property type="entry name" value="HTH_1"/>
    <property type="match status" value="1"/>
</dbReference>
<keyword evidence="9" id="KW-1185">Reference proteome</keyword>
<dbReference type="InterPro" id="IPR005119">
    <property type="entry name" value="LysR_subst-bd"/>
</dbReference>
<dbReference type="SUPFAM" id="SSF46785">
    <property type="entry name" value="Winged helix' DNA-binding domain"/>
    <property type="match status" value="1"/>
</dbReference>
<dbReference type="Gene3D" id="1.10.10.10">
    <property type="entry name" value="Winged helix-like DNA-binding domain superfamily/Winged helix DNA-binding domain"/>
    <property type="match status" value="1"/>
</dbReference>
<organism evidence="8 9">
    <name type="scientific">Mycolicibacterium poriferae</name>
    <dbReference type="NCBI Taxonomy" id="39694"/>
    <lineage>
        <taxon>Bacteria</taxon>
        <taxon>Bacillati</taxon>
        <taxon>Actinomycetota</taxon>
        <taxon>Actinomycetes</taxon>
        <taxon>Mycobacteriales</taxon>
        <taxon>Mycobacteriaceae</taxon>
        <taxon>Mycolicibacterium</taxon>
    </lineage>
</organism>
<dbReference type="Proteomes" id="UP000466785">
    <property type="component" value="Chromosome"/>
</dbReference>
<dbReference type="FunFam" id="1.10.10.10:FF:000001">
    <property type="entry name" value="LysR family transcriptional regulator"/>
    <property type="match status" value="1"/>
</dbReference>
<dbReference type="EMBL" id="AP022570">
    <property type="protein sequence ID" value="BBX54098.1"/>
    <property type="molecule type" value="Genomic_DNA"/>
</dbReference>
<evidence type="ECO:0000256" key="3">
    <source>
        <dbReference type="ARBA" id="ARBA00023125"/>
    </source>
</evidence>
<comment type="similarity">
    <text evidence="1">Belongs to the LysR transcriptional regulatory family.</text>
</comment>
<dbReference type="Gene3D" id="3.40.190.290">
    <property type="match status" value="1"/>
</dbReference>
<dbReference type="Pfam" id="PF03466">
    <property type="entry name" value="LysR_substrate"/>
    <property type="match status" value="1"/>
</dbReference>
<name>A0A6N4VIZ4_9MYCO</name>
<evidence type="ECO:0000256" key="6">
    <source>
        <dbReference type="ARBA" id="ARBA00056658"/>
    </source>
</evidence>
<evidence type="ECO:0000313" key="9">
    <source>
        <dbReference type="Proteomes" id="UP000466785"/>
    </source>
</evidence>
<dbReference type="KEGG" id="mpof:MPOR_51240"/>
<accession>A0A6N4VIZ4</accession>
<dbReference type="PRINTS" id="PR00039">
    <property type="entry name" value="HTHLYSR"/>
</dbReference>
<evidence type="ECO:0000256" key="4">
    <source>
        <dbReference type="ARBA" id="ARBA00023163"/>
    </source>
</evidence>
<dbReference type="AlphaFoldDB" id="A0A6N4VIZ4"/>
<comment type="function">
    <text evidence="6">Required for the induction the katG gene for catalase. Involved in the response to hydrogen peroxide.</text>
</comment>
<dbReference type="RefSeq" id="WP_163678920.1">
    <property type="nucleotide sequence ID" value="NZ_AP022570.1"/>
</dbReference>
<feature type="domain" description="HTH lysR-type" evidence="7">
    <location>
        <begin position="3"/>
        <end position="60"/>
    </location>
</feature>
<dbReference type="InterPro" id="IPR036388">
    <property type="entry name" value="WH-like_DNA-bd_sf"/>
</dbReference>
<dbReference type="GO" id="GO:0005829">
    <property type="term" value="C:cytosol"/>
    <property type="evidence" value="ECO:0007669"/>
    <property type="project" value="TreeGrafter"/>
</dbReference>
<protein>
    <recommendedName>
        <fullName evidence="5">Probable hydrogen peroxide-inducible genes activator</fullName>
    </recommendedName>
</protein>
<evidence type="ECO:0000256" key="1">
    <source>
        <dbReference type="ARBA" id="ARBA00009437"/>
    </source>
</evidence>
<keyword evidence="4" id="KW-0804">Transcription</keyword>
<gene>
    <name evidence="8" type="ORF">MPOR_51240</name>
</gene>
<evidence type="ECO:0000313" key="8">
    <source>
        <dbReference type="EMBL" id="BBX54098.1"/>
    </source>
</evidence>
<evidence type="ECO:0000256" key="2">
    <source>
        <dbReference type="ARBA" id="ARBA00023015"/>
    </source>
</evidence>
<dbReference type="InterPro" id="IPR036390">
    <property type="entry name" value="WH_DNA-bd_sf"/>
</dbReference>
<evidence type="ECO:0000259" key="7">
    <source>
        <dbReference type="PROSITE" id="PS50931"/>
    </source>
</evidence>
<dbReference type="GO" id="GO:0003700">
    <property type="term" value="F:DNA-binding transcription factor activity"/>
    <property type="evidence" value="ECO:0007669"/>
    <property type="project" value="InterPro"/>
</dbReference>
<dbReference type="InterPro" id="IPR000847">
    <property type="entry name" value="LysR_HTH_N"/>
</dbReference>
<reference evidence="8 9" key="1">
    <citation type="journal article" date="2019" name="Emerg. Microbes Infect.">
        <title>Comprehensive subspecies identification of 175 nontuberculous mycobacteria species based on 7547 genomic profiles.</title>
        <authorList>
            <person name="Matsumoto Y."/>
            <person name="Kinjo T."/>
            <person name="Motooka D."/>
            <person name="Nabeya D."/>
            <person name="Jung N."/>
            <person name="Uechi K."/>
            <person name="Horii T."/>
            <person name="Iida T."/>
            <person name="Fujita J."/>
            <person name="Nakamura S."/>
        </authorList>
    </citation>
    <scope>NUCLEOTIDE SEQUENCE [LARGE SCALE GENOMIC DNA]</scope>
    <source>
        <strain evidence="8 9">JCM 12603</strain>
    </source>
</reference>